<dbReference type="GO" id="GO:0016787">
    <property type="term" value="F:hydrolase activity"/>
    <property type="evidence" value="ECO:0007669"/>
    <property type="project" value="UniProtKB-KW"/>
</dbReference>
<evidence type="ECO:0000256" key="1">
    <source>
        <dbReference type="SAM" id="MobiDB-lite"/>
    </source>
</evidence>
<dbReference type="Gene3D" id="2.60.120.380">
    <property type="match status" value="1"/>
</dbReference>
<evidence type="ECO:0000313" key="3">
    <source>
        <dbReference type="EMBL" id="TMP64299.1"/>
    </source>
</evidence>
<feature type="compositionally biased region" description="Polar residues" evidence="1">
    <location>
        <begin position="8"/>
        <end position="24"/>
    </location>
</feature>
<feature type="non-terminal residue" evidence="3">
    <location>
        <position position="79"/>
    </location>
</feature>
<dbReference type="RefSeq" id="WP_171042055.1">
    <property type="nucleotide sequence ID" value="NZ_PNCG01001231.1"/>
</dbReference>
<gene>
    <name evidence="3" type="ORF">CWC05_24585</name>
</gene>
<keyword evidence="3" id="KW-0378">Hydrolase</keyword>
<reference evidence="3 4" key="1">
    <citation type="submission" date="2017-12" db="EMBL/GenBank/DDBJ databases">
        <authorList>
            <person name="Paulsen S."/>
            <person name="Gram L.K."/>
        </authorList>
    </citation>
    <scope>NUCLEOTIDE SEQUENCE [LARGE SCALE GENOMIC DNA]</scope>
    <source>
        <strain evidence="3 4">S2897</strain>
    </source>
</reference>
<protein>
    <submittedName>
        <fullName evidence="3">Phosphohydrolase</fullName>
    </submittedName>
</protein>
<feature type="non-terminal residue" evidence="3">
    <location>
        <position position="1"/>
    </location>
</feature>
<accession>A0A5S3XWX8</accession>
<reference evidence="4" key="2">
    <citation type="submission" date="2019-06" db="EMBL/GenBank/DDBJ databases">
        <title>Co-occurence of chitin degradation, pigmentation and bioactivity in marine Pseudoalteromonas.</title>
        <authorList>
            <person name="Sonnenschein E.C."/>
            <person name="Bech P.K."/>
        </authorList>
    </citation>
    <scope>NUCLEOTIDE SEQUENCE [LARGE SCALE GENOMIC DNA]</scope>
    <source>
        <strain evidence="4">S2897</strain>
    </source>
</reference>
<dbReference type="InterPro" id="IPR007280">
    <property type="entry name" value="Peptidase_C_arc/bac"/>
</dbReference>
<comment type="caution">
    <text evidence="3">The sequence shown here is derived from an EMBL/GenBank/DDBJ whole genome shotgun (WGS) entry which is preliminary data.</text>
</comment>
<evidence type="ECO:0000313" key="4">
    <source>
        <dbReference type="Proteomes" id="UP000305874"/>
    </source>
</evidence>
<feature type="region of interest" description="Disordered" evidence="1">
    <location>
        <begin position="1"/>
        <end position="24"/>
    </location>
</feature>
<dbReference type="AlphaFoldDB" id="A0A5S3XWX8"/>
<feature type="domain" description="Peptidase C-terminal archaeal/bacterial" evidence="2">
    <location>
        <begin position="26"/>
        <end position="78"/>
    </location>
</feature>
<name>A0A5S3XWX8_9GAMM</name>
<dbReference type="Proteomes" id="UP000305874">
    <property type="component" value="Unassembled WGS sequence"/>
</dbReference>
<organism evidence="3 4">
    <name type="scientific">Pseudoalteromonas ruthenica</name>
    <dbReference type="NCBI Taxonomy" id="151081"/>
    <lineage>
        <taxon>Bacteria</taxon>
        <taxon>Pseudomonadati</taxon>
        <taxon>Pseudomonadota</taxon>
        <taxon>Gammaproteobacteria</taxon>
        <taxon>Alteromonadales</taxon>
        <taxon>Pseudoalteromonadaceae</taxon>
        <taxon>Pseudoalteromonas</taxon>
    </lineage>
</organism>
<dbReference type="Pfam" id="PF04151">
    <property type="entry name" value="PPC"/>
    <property type="match status" value="1"/>
</dbReference>
<sequence>VDPPADTPLSNNTPASGQSGNKGSQAYYVLDVPAGAKTLSFKTSGGSGDVDMYVKHATKPTASSYDCRPYKSGNNETCD</sequence>
<proteinExistence type="predicted"/>
<dbReference type="EMBL" id="PNCG01001231">
    <property type="protein sequence ID" value="TMP64299.1"/>
    <property type="molecule type" value="Genomic_DNA"/>
</dbReference>
<evidence type="ECO:0000259" key="2">
    <source>
        <dbReference type="Pfam" id="PF04151"/>
    </source>
</evidence>